<protein>
    <submittedName>
        <fullName evidence="1">Uncharacterized protein</fullName>
    </submittedName>
</protein>
<reference evidence="2" key="1">
    <citation type="submission" date="2016-10" db="EMBL/GenBank/DDBJ databases">
        <authorList>
            <person name="Varghese N."/>
            <person name="Submissions S."/>
        </authorList>
    </citation>
    <scope>NUCLEOTIDE SEQUENCE [LARGE SCALE GENOMIC DNA]</scope>
    <source>
        <strain evidence="2">CGMCC 1.7715</strain>
    </source>
</reference>
<keyword evidence="2" id="KW-1185">Reference proteome</keyword>
<dbReference type="EMBL" id="FOWZ01000001">
    <property type="protein sequence ID" value="SFO98843.1"/>
    <property type="molecule type" value="Genomic_DNA"/>
</dbReference>
<gene>
    <name evidence="1" type="ORF">SAMN04488060_1141</name>
</gene>
<dbReference type="OrthoDB" id="7188852at2"/>
<evidence type="ECO:0000313" key="2">
    <source>
        <dbReference type="Proteomes" id="UP000199331"/>
    </source>
</evidence>
<sequence>MAGGPNYARKIRILRDDLAKYDDTIFEETDYPDFPFSNDVTQKGAEDILNIDAPQMRSVRAENLIEFKNSGVSFRADRNSVLRVAQRLIATSEIAELHRIDPRRVRSIMKNYNIQRIAFGWERDEVLRMKLAA</sequence>
<proteinExistence type="predicted"/>
<accession>A0A1I5LNU5</accession>
<evidence type="ECO:0000313" key="1">
    <source>
        <dbReference type="EMBL" id="SFO98843.1"/>
    </source>
</evidence>
<dbReference type="RefSeq" id="WP_090478233.1">
    <property type="nucleotide sequence ID" value="NZ_FOWZ01000001.1"/>
</dbReference>
<organism evidence="1 2">
    <name type="scientific">Qipengyuania nanhaisediminis</name>
    <dbReference type="NCBI Taxonomy" id="604088"/>
    <lineage>
        <taxon>Bacteria</taxon>
        <taxon>Pseudomonadati</taxon>
        <taxon>Pseudomonadota</taxon>
        <taxon>Alphaproteobacteria</taxon>
        <taxon>Sphingomonadales</taxon>
        <taxon>Erythrobacteraceae</taxon>
        <taxon>Qipengyuania</taxon>
    </lineage>
</organism>
<dbReference type="AlphaFoldDB" id="A0A1I5LNU5"/>
<name>A0A1I5LNU5_9SPHN</name>
<dbReference type="Proteomes" id="UP000199331">
    <property type="component" value="Unassembled WGS sequence"/>
</dbReference>